<dbReference type="PRINTS" id="PR00992">
    <property type="entry name" value="ALARACEMASE"/>
</dbReference>
<dbReference type="InterPro" id="IPR011079">
    <property type="entry name" value="Ala_racemase_C"/>
</dbReference>
<proteinExistence type="predicted"/>
<dbReference type="InterPro" id="IPR029066">
    <property type="entry name" value="PLP-binding_barrel"/>
</dbReference>
<evidence type="ECO:0000256" key="5">
    <source>
        <dbReference type="PIRSR" id="PIRSR600821-52"/>
    </source>
</evidence>
<accession>A0AAV4FWD0</accession>
<feature type="binding site" evidence="5">
    <location>
        <position position="323"/>
    </location>
    <ligand>
        <name>substrate</name>
    </ligand>
</feature>
<feature type="modified residue" description="N6-(pyridoxal phosphate)lysine" evidence="4">
    <location>
        <position position="55"/>
    </location>
</feature>
<feature type="domain" description="Alanine racemase C-terminal" evidence="6">
    <location>
        <begin position="254"/>
        <end position="382"/>
    </location>
</feature>
<dbReference type="GO" id="GO:0005829">
    <property type="term" value="C:cytosol"/>
    <property type="evidence" value="ECO:0007669"/>
    <property type="project" value="TreeGrafter"/>
</dbReference>
<dbReference type="EMBL" id="BMAT01008053">
    <property type="protein sequence ID" value="GFR77055.1"/>
    <property type="molecule type" value="Genomic_DNA"/>
</dbReference>
<evidence type="ECO:0000259" key="6">
    <source>
        <dbReference type="SMART" id="SM01005"/>
    </source>
</evidence>
<dbReference type="NCBIfam" id="TIGR00492">
    <property type="entry name" value="alr"/>
    <property type="match status" value="1"/>
</dbReference>
<organism evidence="7 8">
    <name type="scientific">Elysia marginata</name>
    <dbReference type="NCBI Taxonomy" id="1093978"/>
    <lineage>
        <taxon>Eukaryota</taxon>
        <taxon>Metazoa</taxon>
        <taxon>Spiralia</taxon>
        <taxon>Lophotrochozoa</taxon>
        <taxon>Mollusca</taxon>
        <taxon>Gastropoda</taxon>
        <taxon>Heterobranchia</taxon>
        <taxon>Euthyneura</taxon>
        <taxon>Panpulmonata</taxon>
        <taxon>Sacoglossa</taxon>
        <taxon>Placobranchoidea</taxon>
        <taxon>Plakobranchidae</taxon>
        <taxon>Elysia</taxon>
    </lineage>
</organism>
<dbReference type="InterPro" id="IPR000821">
    <property type="entry name" value="Ala_racemase"/>
</dbReference>
<dbReference type="GO" id="GO:0030632">
    <property type="term" value="P:D-alanine biosynthetic process"/>
    <property type="evidence" value="ECO:0007669"/>
    <property type="project" value="TreeGrafter"/>
</dbReference>
<evidence type="ECO:0000256" key="4">
    <source>
        <dbReference type="PIRSR" id="PIRSR600821-50"/>
    </source>
</evidence>
<sequence>MQAQAAPEISAQKIDYATAVSSNSWLEINLTQFQKNIDDVKAKVQSDTKICAIMKADAYGNGIAGLMPTILENDIPCIGVTSNSELFVVREKGFTGALARVRSAPVAEIEKTIGLDVEELVGDIDHARQLGELGKKYDKNIKVHLALNHGGMSRNGTDSIEEAVQIAQVPGIEVVGIMTHFPSYDRQDVLTKAKAFEKDALAIIKQARLKREEVTIHAGNSFVTLNVPEAHFDMVRPGGVLYGDQPTNPEFLPIFSFKTKIASLMDFPKDATVGYDSTVKLTRDSVLANLPVGYSDSYPRKMGNNADVLINGKRAKVKGVISMNTTMIDVTDIEGVKAGDEVVLFGVQKQDAILGSEWEKHADVILPEIYTQWGQTNDKVYVN</sequence>
<evidence type="ECO:0000313" key="7">
    <source>
        <dbReference type="EMBL" id="GFR77055.1"/>
    </source>
</evidence>
<evidence type="ECO:0000256" key="3">
    <source>
        <dbReference type="ARBA" id="ARBA00023235"/>
    </source>
</evidence>
<dbReference type="Gene3D" id="3.20.20.10">
    <property type="entry name" value="Alanine racemase"/>
    <property type="match status" value="1"/>
</dbReference>
<dbReference type="InterPro" id="IPR020622">
    <property type="entry name" value="Ala_racemase_pyridoxalP-BS"/>
</dbReference>
<evidence type="ECO:0000256" key="2">
    <source>
        <dbReference type="ARBA" id="ARBA00022898"/>
    </source>
</evidence>
<dbReference type="PROSITE" id="PS00395">
    <property type="entry name" value="ALANINE_RACEMASE"/>
    <property type="match status" value="1"/>
</dbReference>
<dbReference type="InterPro" id="IPR009006">
    <property type="entry name" value="Ala_racemase/Decarboxylase_C"/>
</dbReference>
<dbReference type="GO" id="GO:0008784">
    <property type="term" value="F:alanine racemase activity"/>
    <property type="evidence" value="ECO:0007669"/>
    <property type="project" value="InterPro"/>
</dbReference>
<dbReference type="GO" id="GO:0030170">
    <property type="term" value="F:pyridoxal phosphate binding"/>
    <property type="evidence" value="ECO:0007669"/>
    <property type="project" value="TreeGrafter"/>
</dbReference>
<dbReference type="PANTHER" id="PTHR30511">
    <property type="entry name" value="ALANINE RACEMASE"/>
    <property type="match status" value="1"/>
</dbReference>
<comment type="caution">
    <text evidence="7">The sequence shown here is derived from an EMBL/GenBank/DDBJ whole genome shotgun (WGS) entry which is preliminary data.</text>
</comment>
<dbReference type="AlphaFoldDB" id="A0AAV4FWD0"/>
<name>A0AAV4FWD0_9GAST</name>
<dbReference type="SMART" id="SM01005">
    <property type="entry name" value="Ala_racemase_C"/>
    <property type="match status" value="1"/>
</dbReference>
<dbReference type="Proteomes" id="UP000762676">
    <property type="component" value="Unassembled WGS sequence"/>
</dbReference>
<reference evidence="7 8" key="1">
    <citation type="journal article" date="2021" name="Elife">
        <title>Chloroplast acquisition without the gene transfer in kleptoplastic sea slugs, Plakobranchus ocellatus.</title>
        <authorList>
            <person name="Maeda T."/>
            <person name="Takahashi S."/>
            <person name="Yoshida T."/>
            <person name="Shimamura S."/>
            <person name="Takaki Y."/>
            <person name="Nagai Y."/>
            <person name="Toyoda A."/>
            <person name="Suzuki Y."/>
            <person name="Arimoto A."/>
            <person name="Ishii H."/>
            <person name="Satoh N."/>
            <person name="Nishiyama T."/>
            <person name="Hasebe M."/>
            <person name="Maruyama T."/>
            <person name="Minagawa J."/>
            <person name="Obokata J."/>
            <person name="Shigenobu S."/>
        </authorList>
    </citation>
    <scope>NUCLEOTIDE SEQUENCE [LARGE SCALE GENOMIC DNA]</scope>
</reference>
<dbReference type="Pfam" id="PF01168">
    <property type="entry name" value="Ala_racemase_N"/>
    <property type="match status" value="1"/>
</dbReference>
<comment type="cofactor">
    <cofactor evidence="1 4">
        <name>pyridoxal 5'-phosphate</name>
        <dbReference type="ChEBI" id="CHEBI:597326"/>
    </cofactor>
</comment>
<dbReference type="InterPro" id="IPR001608">
    <property type="entry name" value="Ala_racemase_N"/>
</dbReference>
<keyword evidence="2 4" id="KW-0663">Pyridoxal phosphate</keyword>
<dbReference type="SUPFAM" id="SSF50621">
    <property type="entry name" value="Alanine racemase C-terminal domain-like"/>
    <property type="match status" value="1"/>
</dbReference>
<dbReference type="PANTHER" id="PTHR30511:SF0">
    <property type="entry name" value="ALANINE RACEMASE, CATABOLIC-RELATED"/>
    <property type="match status" value="1"/>
</dbReference>
<keyword evidence="3" id="KW-0413">Isomerase</keyword>
<protein>
    <submittedName>
        <fullName evidence="7">Alanine racemase</fullName>
    </submittedName>
</protein>
<dbReference type="SUPFAM" id="SSF51419">
    <property type="entry name" value="PLP-binding barrel"/>
    <property type="match status" value="1"/>
</dbReference>
<evidence type="ECO:0000313" key="8">
    <source>
        <dbReference type="Proteomes" id="UP000762676"/>
    </source>
</evidence>
<gene>
    <name evidence="7" type="ORF">ElyMa_003958900</name>
</gene>
<dbReference type="NCBIfam" id="NF009879">
    <property type="entry name" value="PRK13340.1-4"/>
    <property type="match status" value="1"/>
</dbReference>
<dbReference type="Gene3D" id="2.40.37.10">
    <property type="entry name" value="Lyase, Ornithine Decarboxylase, Chain A, domain 1"/>
    <property type="match status" value="1"/>
</dbReference>
<feature type="binding site" evidence="5">
    <location>
        <position position="154"/>
    </location>
    <ligand>
        <name>substrate</name>
    </ligand>
</feature>
<evidence type="ECO:0000256" key="1">
    <source>
        <dbReference type="ARBA" id="ARBA00001933"/>
    </source>
</evidence>
<keyword evidence="8" id="KW-1185">Reference proteome</keyword>
<dbReference type="Pfam" id="PF00842">
    <property type="entry name" value="Ala_racemase_C"/>
    <property type="match status" value="1"/>
</dbReference>